<dbReference type="EMBL" id="VSSR01000017">
    <property type="protein sequence ID" value="TYL85536.1"/>
    <property type="molecule type" value="Genomic_DNA"/>
</dbReference>
<organism evidence="2 3">
    <name type="scientific">Bradyrhizobium cytisi</name>
    <dbReference type="NCBI Taxonomy" id="515489"/>
    <lineage>
        <taxon>Bacteria</taxon>
        <taxon>Pseudomonadati</taxon>
        <taxon>Pseudomonadota</taxon>
        <taxon>Alphaproteobacteria</taxon>
        <taxon>Hyphomicrobiales</taxon>
        <taxon>Nitrobacteraceae</taxon>
        <taxon>Bradyrhizobium</taxon>
    </lineage>
</organism>
<evidence type="ECO:0000259" key="1">
    <source>
        <dbReference type="Pfam" id="PF01575"/>
    </source>
</evidence>
<evidence type="ECO:0000313" key="2">
    <source>
        <dbReference type="EMBL" id="TYL85536.1"/>
    </source>
</evidence>
<comment type="caution">
    <text evidence="2">The sequence shown here is derived from an EMBL/GenBank/DDBJ whole genome shotgun (WGS) entry which is preliminary data.</text>
</comment>
<dbReference type="PANTHER" id="PTHR42993:SF1">
    <property type="entry name" value="MAOC-LIKE DEHYDRATASE DOMAIN-CONTAINING PROTEIN"/>
    <property type="match status" value="1"/>
</dbReference>
<dbReference type="InterPro" id="IPR039375">
    <property type="entry name" value="NodN-like"/>
</dbReference>
<protein>
    <submittedName>
        <fullName evidence="2">MaoC family dehydratase</fullName>
    </submittedName>
</protein>
<dbReference type="AlphaFoldDB" id="A0A5S4WU34"/>
<dbReference type="Proteomes" id="UP000324853">
    <property type="component" value="Unassembled WGS sequence"/>
</dbReference>
<sequence>MSNLTLAGLSERIGQELGVSEWAVIDQARIDAFASCTGDHQWIHVDVERACRESPFRSPVAHGYLALAMVAPLSMQVGVIPVDAAAGLNYGIDKVRFLAPVPAGARVRLRVVLAAIEPKERGQVVMKTRNTLEVEGTEKPALIAETLALLIPATEASRS</sequence>
<dbReference type="RefSeq" id="WP_148750823.1">
    <property type="nucleotide sequence ID" value="NZ_VSSR01000017.1"/>
</dbReference>
<feature type="domain" description="MaoC-like" evidence="1">
    <location>
        <begin position="11"/>
        <end position="131"/>
    </location>
</feature>
<reference evidence="2 3" key="1">
    <citation type="submission" date="2019-08" db="EMBL/GenBank/DDBJ databases">
        <title>Bradyrhizobium hipponensis sp. nov., a rhizobium isolated from a Lupinus angustifolius root nodule in Tunisia.</title>
        <authorList>
            <person name="Off K."/>
            <person name="Rejili M."/>
            <person name="Mars M."/>
            <person name="Brachmann A."/>
            <person name="Marin M."/>
        </authorList>
    </citation>
    <scope>NUCLEOTIDE SEQUENCE [LARGE SCALE GENOMIC DNA]</scope>
    <source>
        <strain evidence="2 3">CTAW11</strain>
    </source>
</reference>
<keyword evidence="3" id="KW-1185">Reference proteome</keyword>
<dbReference type="CDD" id="cd03450">
    <property type="entry name" value="NodN"/>
    <property type="match status" value="1"/>
</dbReference>
<accession>A0A5S4WU34</accession>
<dbReference type="Gene3D" id="3.10.129.10">
    <property type="entry name" value="Hotdog Thioesterase"/>
    <property type="match status" value="1"/>
</dbReference>
<proteinExistence type="predicted"/>
<evidence type="ECO:0000313" key="3">
    <source>
        <dbReference type="Proteomes" id="UP000324853"/>
    </source>
</evidence>
<dbReference type="InterPro" id="IPR002539">
    <property type="entry name" value="MaoC-like_dom"/>
</dbReference>
<gene>
    <name evidence="2" type="ORF">FXB38_10695</name>
</gene>
<dbReference type="Pfam" id="PF01575">
    <property type="entry name" value="MaoC_dehydratas"/>
    <property type="match status" value="1"/>
</dbReference>
<dbReference type="PANTHER" id="PTHR42993">
    <property type="entry name" value="MAOC-LIKE DEHYDRATASE DOMAIN-CONTAINING PROTEIN"/>
    <property type="match status" value="1"/>
</dbReference>
<name>A0A5S4WU34_9BRAD</name>
<dbReference type="OrthoDB" id="9801735at2"/>
<dbReference type="InterPro" id="IPR029069">
    <property type="entry name" value="HotDog_dom_sf"/>
</dbReference>
<dbReference type="SUPFAM" id="SSF54637">
    <property type="entry name" value="Thioesterase/thiol ester dehydrase-isomerase"/>
    <property type="match status" value="1"/>
</dbReference>